<evidence type="ECO:0000256" key="1">
    <source>
        <dbReference type="ARBA" id="ARBA00022734"/>
    </source>
</evidence>
<organism evidence="4 5">
    <name type="scientific">Microtus ochrogaster</name>
    <name type="common">Prairie vole</name>
    <dbReference type="NCBI Taxonomy" id="79684"/>
    <lineage>
        <taxon>Eukaryota</taxon>
        <taxon>Metazoa</taxon>
        <taxon>Chordata</taxon>
        <taxon>Craniata</taxon>
        <taxon>Vertebrata</taxon>
        <taxon>Euteleostomi</taxon>
        <taxon>Mammalia</taxon>
        <taxon>Eutheria</taxon>
        <taxon>Euarchontoglires</taxon>
        <taxon>Glires</taxon>
        <taxon>Rodentia</taxon>
        <taxon>Myomorpha</taxon>
        <taxon>Muroidea</taxon>
        <taxon>Cricetidae</taxon>
        <taxon>Arvicolinae</taxon>
        <taxon>Microtus</taxon>
    </lineage>
</organism>
<dbReference type="Proteomes" id="UP000694915">
    <property type="component" value="Unplaced"/>
</dbReference>
<dbReference type="RefSeq" id="XP_005365392.1">
    <property type="nucleotide sequence ID" value="XM_005365335.2"/>
</dbReference>
<dbReference type="PROSITE" id="PS50041">
    <property type="entry name" value="C_TYPE_LECTIN_2"/>
    <property type="match status" value="1"/>
</dbReference>
<dbReference type="PROSITE" id="PS00615">
    <property type="entry name" value="C_TYPE_LECTIN_1"/>
    <property type="match status" value="1"/>
</dbReference>
<dbReference type="PANTHER" id="PTHR22803">
    <property type="entry name" value="MANNOSE, PHOSPHOLIPASE, LECTIN RECEPTOR RELATED"/>
    <property type="match status" value="1"/>
</dbReference>
<accession>A0ABM0LG27</accession>
<dbReference type="CDD" id="cd03590">
    <property type="entry name" value="CLECT_DC-SIGN_like"/>
    <property type="match status" value="1"/>
</dbReference>
<keyword evidence="1" id="KW-0430">Lectin</keyword>
<keyword evidence="4" id="KW-1185">Reference proteome</keyword>
<dbReference type="InterPro" id="IPR033989">
    <property type="entry name" value="CD209-like_CTLD"/>
</dbReference>
<dbReference type="Gene3D" id="3.10.100.10">
    <property type="entry name" value="Mannose-Binding Protein A, subunit A"/>
    <property type="match status" value="1"/>
</dbReference>
<dbReference type="InterPro" id="IPR050111">
    <property type="entry name" value="C-type_lectin/snaclec_domain"/>
</dbReference>
<protein>
    <submittedName>
        <fullName evidence="5">C-type lectin domain family 4 member E</fullName>
    </submittedName>
</protein>
<dbReference type="InterPro" id="IPR001304">
    <property type="entry name" value="C-type_lectin-like"/>
</dbReference>
<evidence type="ECO:0000256" key="2">
    <source>
        <dbReference type="ARBA" id="ARBA00023157"/>
    </source>
</evidence>
<evidence type="ECO:0000259" key="3">
    <source>
        <dbReference type="PROSITE" id="PS50041"/>
    </source>
</evidence>
<dbReference type="SMART" id="SM00034">
    <property type="entry name" value="CLECT"/>
    <property type="match status" value="1"/>
</dbReference>
<dbReference type="InterPro" id="IPR016187">
    <property type="entry name" value="CTDL_fold"/>
</dbReference>
<dbReference type="SUPFAM" id="SSF56436">
    <property type="entry name" value="C-type lectin-like"/>
    <property type="match status" value="1"/>
</dbReference>
<dbReference type="InterPro" id="IPR016186">
    <property type="entry name" value="C-type_lectin-like/link_sf"/>
</dbReference>
<feature type="domain" description="C-type lectin" evidence="3">
    <location>
        <begin position="110"/>
        <end position="229"/>
    </location>
</feature>
<evidence type="ECO:0000313" key="4">
    <source>
        <dbReference type="Proteomes" id="UP000694915"/>
    </source>
</evidence>
<keyword evidence="2" id="KW-1015">Disulfide bond</keyword>
<name>A0ABM0LG27_MICOH</name>
<evidence type="ECO:0000313" key="5">
    <source>
        <dbReference type="RefSeq" id="XP_005365392.1"/>
    </source>
</evidence>
<sequence length="237" mass="27226">MRQYLGTGEDLLHRTPAAQQTTNHRLHCIAKDIPERGCFRNSQVLPWTVAGASILFLSVCFITRCVVTYRSSQIDEQKKLLAHETVKELSCYGVTSGSVRSCCPLNWKRFQSSCYFFSTTTLTWPSSLKNCSEMGAHLVVINTPEEQEFLFKTKPKRKEFYIGLTDQVVEGQWQWVDGTPFTESLSFWDAGEPNNIVYVEDCVTIRDSGNPRKNWNDIPCFYNMPWICEMPEINPLD</sequence>
<dbReference type="Pfam" id="PF00059">
    <property type="entry name" value="Lectin_C"/>
    <property type="match status" value="1"/>
</dbReference>
<gene>
    <name evidence="5" type="primary">Clec4e</name>
</gene>
<dbReference type="GeneID" id="101982624"/>
<proteinExistence type="predicted"/>
<reference evidence="5" key="1">
    <citation type="submission" date="2025-08" db="UniProtKB">
        <authorList>
            <consortium name="RefSeq"/>
        </authorList>
    </citation>
    <scope>IDENTIFICATION</scope>
</reference>
<dbReference type="InterPro" id="IPR018378">
    <property type="entry name" value="C-type_lectin_CS"/>
</dbReference>